<dbReference type="GO" id="GO:0004449">
    <property type="term" value="F:isocitrate dehydrogenase (NAD+) activity"/>
    <property type="evidence" value="ECO:0007669"/>
    <property type="project" value="TreeGrafter"/>
</dbReference>
<dbReference type="Proteomes" id="UP000886124">
    <property type="component" value="Unassembled WGS sequence"/>
</dbReference>
<gene>
    <name evidence="4" type="ORF">ENJ89_02055</name>
</gene>
<dbReference type="GO" id="GO:0006099">
    <property type="term" value="P:tricarboxylic acid cycle"/>
    <property type="evidence" value="ECO:0007669"/>
    <property type="project" value="TreeGrafter"/>
</dbReference>
<feature type="non-terminal residue" evidence="4">
    <location>
        <position position="1"/>
    </location>
</feature>
<evidence type="ECO:0000259" key="3">
    <source>
        <dbReference type="Pfam" id="PF00180"/>
    </source>
</evidence>
<dbReference type="InterPro" id="IPR024084">
    <property type="entry name" value="IsoPropMal-DH-like_dom"/>
</dbReference>
<dbReference type="AlphaFoldDB" id="A0A7V5UEA1"/>
<name>A0A7V5UEA1_CALAY</name>
<dbReference type="EMBL" id="DROD01000149">
    <property type="protein sequence ID" value="HHJ51954.1"/>
    <property type="molecule type" value="Genomic_DNA"/>
</dbReference>
<reference evidence="4" key="1">
    <citation type="journal article" date="2020" name="mSystems">
        <title>Genome- and Community-Level Interaction Insights into Carbon Utilization and Element Cycling Functions of Hydrothermarchaeota in Hydrothermal Sediment.</title>
        <authorList>
            <person name="Zhou Z."/>
            <person name="Liu Y."/>
            <person name="Xu W."/>
            <person name="Pan J."/>
            <person name="Luo Z.H."/>
            <person name="Li M."/>
        </authorList>
    </citation>
    <scope>NUCLEOTIDE SEQUENCE [LARGE SCALE GENOMIC DNA]</scope>
    <source>
        <strain evidence="4">HyVt-527</strain>
    </source>
</reference>
<sequence>IAGKGIANPIATILSANMMLRHIGEGKAADRIQAALVLFLSEKKNLTPDLGGNAKTDEMVDAIIRKISILR</sequence>
<accession>A0A7V5UEA1</accession>
<keyword evidence="2" id="KW-0560">Oxidoreductase</keyword>
<organism evidence="4">
    <name type="scientific">Caldithrix abyssi</name>
    <dbReference type="NCBI Taxonomy" id="187145"/>
    <lineage>
        <taxon>Bacteria</taxon>
        <taxon>Pseudomonadati</taxon>
        <taxon>Calditrichota</taxon>
        <taxon>Calditrichia</taxon>
        <taxon>Calditrichales</taxon>
        <taxon>Calditrichaceae</taxon>
        <taxon>Caldithrix</taxon>
    </lineage>
</organism>
<feature type="domain" description="Isopropylmalate dehydrogenase-like" evidence="3">
    <location>
        <begin position="1"/>
        <end position="63"/>
    </location>
</feature>
<evidence type="ECO:0000256" key="2">
    <source>
        <dbReference type="ARBA" id="ARBA00023002"/>
    </source>
</evidence>
<proteinExistence type="inferred from homology"/>
<dbReference type="PANTHER" id="PTHR11835:SF34">
    <property type="entry name" value="ISOCITRATE DEHYDROGENASE [NAD] SUBUNIT ALPHA, MITOCHONDRIAL"/>
    <property type="match status" value="1"/>
</dbReference>
<protein>
    <submittedName>
        <fullName evidence="4">NAD-dependent isocitrate dehydrogenase</fullName>
    </submittedName>
</protein>
<evidence type="ECO:0000313" key="4">
    <source>
        <dbReference type="EMBL" id="HHJ51954.1"/>
    </source>
</evidence>
<dbReference type="Pfam" id="PF00180">
    <property type="entry name" value="Iso_dh"/>
    <property type="match status" value="1"/>
</dbReference>
<dbReference type="GO" id="GO:0006102">
    <property type="term" value="P:isocitrate metabolic process"/>
    <property type="evidence" value="ECO:0007669"/>
    <property type="project" value="TreeGrafter"/>
</dbReference>
<dbReference type="PANTHER" id="PTHR11835">
    <property type="entry name" value="DECARBOXYLATING DEHYDROGENASES-ISOCITRATE, ISOPROPYLMALATE, TARTRATE"/>
    <property type="match status" value="1"/>
</dbReference>
<comment type="similarity">
    <text evidence="1">Belongs to the isocitrate and isopropylmalate dehydrogenases family.</text>
</comment>
<comment type="caution">
    <text evidence="4">The sequence shown here is derived from an EMBL/GenBank/DDBJ whole genome shotgun (WGS) entry which is preliminary data.</text>
</comment>
<evidence type="ECO:0000256" key="1">
    <source>
        <dbReference type="ARBA" id="ARBA00007769"/>
    </source>
</evidence>
<dbReference type="Gene3D" id="3.40.718.10">
    <property type="entry name" value="Isopropylmalate Dehydrogenase"/>
    <property type="match status" value="1"/>
</dbReference>
<dbReference type="SUPFAM" id="SSF53659">
    <property type="entry name" value="Isocitrate/Isopropylmalate dehydrogenase-like"/>
    <property type="match status" value="1"/>
</dbReference>